<gene>
    <name evidence="1" type="ORF">NDU88_003702</name>
</gene>
<dbReference type="Proteomes" id="UP001066276">
    <property type="component" value="Chromosome 5"/>
</dbReference>
<organism evidence="1 2">
    <name type="scientific">Pleurodeles waltl</name>
    <name type="common">Iberian ribbed newt</name>
    <dbReference type="NCBI Taxonomy" id="8319"/>
    <lineage>
        <taxon>Eukaryota</taxon>
        <taxon>Metazoa</taxon>
        <taxon>Chordata</taxon>
        <taxon>Craniata</taxon>
        <taxon>Vertebrata</taxon>
        <taxon>Euteleostomi</taxon>
        <taxon>Amphibia</taxon>
        <taxon>Batrachia</taxon>
        <taxon>Caudata</taxon>
        <taxon>Salamandroidea</taxon>
        <taxon>Salamandridae</taxon>
        <taxon>Pleurodelinae</taxon>
        <taxon>Pleurodeles</taxon>
    </lineage>
</organism>
<dbReference type="EMBL" id="JANPWB010000009">
    <property type="protein sequence ID" value="KAJ1150915.1"/>
    <property type="molecule type" value="Genomic_DNA"/>
</dbReference>
<accession>A0AAV7RFZ1</accession>
<comment type="caution">
    <text evidence="1">The sequence shown here is derived from an EMBL/GenBank/DDBJ whole genome shotgun (WGS) entry which is preliminary data.</text>
</comment>
<dbReference type="AlphaFoldDB" id="A0AAV7RFZ1"/>
<keyword evidence="2" id="KW-1185">Reference proteome</keyword>
<name>A0AAV7RFZ1_PLEWA</name>
<proteinExistence type="predicted"/>
<protein>
    <submittedName>
        <fullName evidence="1">Uncharacterized protein</fullName>
    </submittedName>
</protein>
<reference evidence="1" key="1">
    <citation type="journal article" date="2022" name="bioRxiv">
        <title>Sequencing and chromosome-scale assembly of the giantPleurodeles waltlgenome.</title>
        <authorList>
            <person name="Brown T."/>
            <person name="Elewa A."/>
            <person name="Iarovenko S."/>
            <person name="Subramanian E."/>
            <person name="Araus A.J."/>
            <person name="Petzold A."/>
            <person name="Susuki M."/>
            <person name="Suzuki K.-i.T."/>
            <person name="Hayashi T."/>
            <person name="Toyoda A."/>
            <person name="Oliveira C."/>
            <person name="Osipova E."/>
            <person name="Leigh N.D."/>
            <person name="Simon A."/>
            <person name="Yun M.H."/>
        </authorList>
    </citation>
    <scope>NUCLEOTIDE SEQUENCE</scope>
    <source>
        <strain evidence="1">20211129_DDA</strain>
        <tissue evidence="1">Liver</tissue>
    </source>
</reference>
<evidence type="ECO:0000313" key="2">
    <source>
        <dbReference type="Proteomes" id="UP001066276"/>
    </source>
</evidence>
<sequence length="87" mass="9696">MDSTDSTGRVMAASIAIHHRAWLAASNFSPPVRDALLDMPLYDKSLFGAHVEYALHRFRDSHGGDWYPSQLSHVLACCDFLGTVMFL</sequence>
<evidence type="ECO:0000313" key="1">
    <source>
        <dbReference type="EMBL" id="KAJ1150915.1"/>
    </source>
</evidence>